<reference evidence="3" key="1">
    <citation type="submission" date="2023-06" db="EMBL/GenBank/DDBJ databases">
        <authorList>
            <person name="Kurt Z."/>
        </authorList>
    </citation>
    <scope>NUCLEOTIDE SEQUENCE</scope>
</reference>
<sequence length="667" mass="78333">MNTQQWQSNTIQIKQIQRSSYKCSGKTQIMRLIKNPIQELSPINAKTQKVKRNAMSETQRSYQLLLKQFPQENEPEMQNLYIETPNQRALEKIQPLKASTVRENDQLIMKYTQKNNKHEKQKSPLKKLSEPPEQNKFAKSPEKYKNQAQVVYSPLKLAKAGESPKKKESKTEYKTKQIENEETNTTLSQPIERNSVESKPAEQKPAEQSPVKKECDINDSNVIKQESAEQIIDIQFENYETQQGEFKALIINSRNTQITAVMYLKENGDIEGPKSTYMATYLIEQRIEYAFTAIQNCRILQQQYNNITKQQIMYQKSLNRLQQSNINSIQNKQHTLQVLLQVQNYFKTQRMRYQQICCYNSLIKGDNSFQSAICQILKLKQVKRYEGEYLFKINSKLEFSGPAQRQTAETKFIYDKRVFVHKCVEYLFTYDAHECLKCDFLSCQYCTFQGILKEKEARDFCLYLSDSISSVQESYSKFYCNLDFIRDSLKNGVFIETQTFFPPLFSQLFENLAPLFFGPQFPLLQQFTELKNLIQQVNGVFSTEILQENLNEEPKTVNELFEQLFKNYQKFTEFCEEILGINNELFDAQKMIQTDTKQKQLEHVQNQIQKLQQREKEIEDQILSHEINIEDMIEKIMMSCDYLEAEIQNGGCQASLMCNGLEPDRDW</sequence>
<feature type="region of interest" description="Disordered" evidence="2">
    <location>
        <begin position="112"/>
        <end position="214"/>
    </location>
</feature>
<comment type="caution">
    <text evidence="3">The sequence shown here is derived from an EMBL/GenBank/DDBJ whole genome shotgun (WGS) entry which is preliminary data.</text>
</comment>
<feature type="compositionally biased region" description="Basic and acidic residues" evidence="2">
    <location>
        <begin position="194"/>
        <end position="214"/>
    </location>
</feature>
<keyword evidence="5" id="KW-1185">Reference proteome</keyword>
<feature type="compositionally biased region" description="Polar residues" evidence="2">
    <location>
        <begin position="183"/>
        <end position="192"/>
    </location>
</feature>
<feature type="coiled-coil region" evidence="1">
    <location>
        <begin position="594"/>
        <end position="635"/>
    </location>
</feature>
<feature type="compositionally biased region" description="Basic and acidic residues" evidence="2">
    <location>
        <begin position="116"/>
        <end position="130"/>
    </location>
</feature>
<dbReference type="AlphaFoldDB" id="A0AA86RPR2"/>
<reference evidence="4 5" key="2">
    <citation type="submission" date="2024-07" db="EMBL/GenBank/DDBJ databases">
        <authorList>
            <person name="Akdeniz Z."/>
        </authorList>
    </citation>
    <scope>NUCLEOTIDE SEQUENCE [LARGE SCALE GENOMIC DNA]</scope>
</reference>
<dbReference type="EMBL" id="CAXDID020000054">
    <property type="protein sequence ID" value="CAL6006606.1"/>
    <property type="molecule type" value="Genomic_DNA"/>
</dbReference>
<accession>A0AA86RPR2</accession>
<keyword evidence="1" id="KW-0175">Coiled coil</keyword>
<proteinExistence type="predicted"/>
<evidence type="ECO:0000313" key="4">
    <source>
        <dbReference type="EMBL" id="CAL6006606.1"/>
    </source>
</evidence>
<evidence type="ECO:0000256" key="2">
    <source>
        <dbReference type="SAM" id="MobiDB-lite"/>
    </source>
</evidence>
<dbReference type="EMBL" id="CATOUU010001170">
    <property type="protein sequence ID" value="CAI9975799.1"/>
    <property type="molecule type" value="Genomic_DNA"/>
</dbReference>
<protein>
    <submittedName>
        <fullName evidence="3">Uncharacterized protein</fullName>
    </submittedName>
</protein>
<feature type="compositionally biased region" description="Basic and acidic residues" evidence="2">
    <location>
        <begin position="162"/>
        <end position="179"/>
    </location>
</feature>
<name>A0AA86RPR2_9EUKA</name>
<dbReference type="Proteomes" id="UP001642409">
    <property type="component" value="Unassembled WGS sequence"/>
</dbReference>
<evidence type="ECO:0000313" key="5">
    <source>
        <dbReference type="Proteomes" id="UP001642409"/>
    </source>
</evidence>
<organism evidence="3">
    <name type="scientific">Hexamita inflata</name>
    <dbReference type="NCBI Taxonomy" id="28002"/>
    <lineage>
        <taxon>Eukaryota</taxon>
        <taxon>Metamonada</taxon>
        <taxon>Diplomonadida</taxon>
        <taxon>Hexamitidae</taxon>
        <taxon>Hexamitinae</taxon>
        <taxon>Hexamita</taxon>
    </lineage>
</organism>
<gene>
    <name evidence="4" type="ORF">HINF_LOCUS20238</name>
    <name evidence="3" type="ORF">HINF_LOCUS63444</name>
</gene>
<evidence type="ECO:0000313" key="3">
    <source>
        <dbReference type="EMBL" id="CAI9975799.1"/>
    </source>
</evidence>
<evidence type="ECO:0000256" key="1">
    <source>
        <dbReference type="SAM" id="Coils"/>
    </source>
</evidence>